<evidence type="ECO:0000256" key="7">
    <source>
        <dbReference type="ARBA" id="ARBA00023180"/>
    </source>
</evidence>
<dbReference type="InParanoid" id="Q752A2"/>
<keyword evidence="5 12" id="KW-1133">Transmembrane helix</keyword>
<organism evidence="15 16">
    <name type="scientific">Eremothecium gossypii (strain ATCC 10895 / CBS 109.51 / FGSC 9923 / NRRL Y-1056)</name>
    <name type="common">Yeast</name>
    <name type="synonym">Ashbya gossypii</name>
    <dbReference type="NCBI Taxonomy" id="284811"/>
    <lineage>
        <taxon>Eukaryota</taxon>
        <taxon>Fungi</taxon>
        <taxon>Dikarya</taxon>
        <taxon>Ascomycota</taxon>
        <taxon>Saccharomycotina</taxon>
        <taxon>Saccharomycetes</taxon>
        <taxon>Saccharomycetales</taxon>
        <taxon>Saccharomycetaceae</taxon>
        <taxon>Eremothecium</taxon>
    </lineage>
</organism>
<dbReference type="KEGG" id="ago:AGOS_AFR673C"/>
<evidence type="ECO:0000256" key="10">
    <source>
        <dbReference type="ARBA" id="ARBA00075366"/>
    </source>
</evidence>
<evidence type="ECO:0000313" key="15">
    <source>
        <dbReference type="EMBL" id="AAS54045.1"/>
    </source>
</evidence>
<dbReference type="InterPro" id="IPR012919">
    <property type="entry name" value="SUN_dom"/>
</dbReference>
<comment type="similarity">
    <text evidence="8">Belongs to the SLP1 family.</text>
</comment>
<dbReference type="GeneID" id="4622510"/>
<dbReference type="eggNOG" id="KOG1396">
    <property type="taxonomic scope" value="Eukaryota"/>
</dbReference>
<feature type="domain" description="SUN" evidence="14">
    <location>
        <begin position="217"/>
        <end position="384"/>
    </location>
</feature>
<dbReference type="GO" id="GO:0005789">
    <property type="term" value="C:endoplasmic reticulum membrane"/>
    <property type="evidence" value="ECO:0007669"/>
    <property type="project" value="UniProtKB-SubCell"/>
</dbReference>
<dbReference type="FunCoup" id="Q752A2">
    <property type="interactions" value="52"/>
</dbReference>
<keyword evidence="7" id="KW-0325">Glycoprotein</keyword>
<dbReference type="OMA" id="TPTIFKN"/>
<feature type="transmembrane region" description="Helical" evidence="12">
    <location>
        <begin position="606"/>
        <end position="623"/>
    </location>
</feature>
<evidence type="ECO:0000256" key="2">
    <source>
        <dbReference type="ARBA" id="ARBA00022692"/>
    </source>
</evidence>
<reference evidence="16" key="2">
    <citation type="journal article" date="2013" name="G3 (Bethesda)">
        <title>Genomes of Ashbya fungi isolated from insects reveal four mating-type loci, numerous translocations, lack of transposons, and distinct gene duplications.</title>
        <authorList>
            <person name="Dietrich F.S."/>
            <person name="Voegeli S."/>
            <person name="Kuo S."/>
            <person name="Philippsen P."/>
        </authorList>
    </citation>
    <scope>GENOME REANNOTATION</scope>
    <source>
        <strain evidence="16">ATCC 10895 / CBS 109.51 / FGSC 9923 / NRRL Y-1056</strain>
    </source>
</reference>
<name>Q752A2_EREGS</name>
<feature type="signal peptide" evidence="13">
    <location>
        <begin position="1"/>
        <end position="23"/>
    </location>
</feature>
<keyword evidence="16" id="KW-1185">Reference proteome</keyword>
<dbReference type="PANTHER" id="PTHR12953:SF0">
    <property type="entry name" value="SUN DOMAIN-CONTAINING OSSIFICATION FACTOR"/>
    <property type="match status" value="1"/>
</dbReference>
<feature type="chain" id="PRO_5004285295" description="SUN-like protein 1" evidence="13">
    <location>
        <begin position="24"/>
        <end position="765"/>
    </location>
</feature>
<evidence type="ECO:0000256" key="3">
    <source>
        <dbReference type="ARBA" id="ARBA00022729"/>
    </source>
</evidence>
<evidence type="ECO:0000256" key="6">
    <source>
        <dbReference type="ARBA" id="ARBA00023136"/>
    </source>
</evidence>
<feature type="region of interest" description="Disordered" evidence="11">
    <location>
        <begin position="730"/>
        <end position="765"/>
    </location>
</feature>
<dbReference type="HOGENOM" id="CLU_006633_2_0_1"/>
<gene>
    <name evidence="15" type="ORF">AGOS_AFR673C</name>
</gene>
<evidence type="ECO:0000256" key="5">
    <source>
        <dbReference type="ARBA" id="ARBA00022989"/>
    </source>
</evidence>
<dbReference type="PANTHER" id="PTHR12953">
    <property type="entry name" value="MEMBRANE PROTEIN CH1 RELATED"/>
    <property type="match status" value="1"/>
</dbReference>
<evidence type="ECO:0000256" key="4">
    <source>
        <dbReference type="ARBA" id="ARBA00022824"/>
    </source>
</evidence>
<dbReference type="Pfam" id="PF07738">
    <property type="entry name" value="Sad1_UNC"/>
    <property type="match status" value="1"/>
</dbReference>
<dbReference type="InterPro" id="IPR045120">
    <property type="entry name" value="Suco/Slp1-like"/>
</dbReference>
<dbReference type="OrthoDB" id="266334at2759"/>
<dbReference type="STRING" id="284811.Q752A2"/>
<dbReference type="InterPro" id="IPR008979">
    <property type="entry name" value="Galactose-bd-like_sf"/>
</dbReference>
<keyword evidence="2 12" id="KW-0812">Transmembrane</keyword>
<evidence type="ECO:0000256" key="12">
    <source>
        <dbReference type="SAM" id="Phobius"/>
    </source>
</evidence>
<reference evidence="15 16" key="1">
    <citation type="journal article" date="2004" name="Science">
        <title>The Ashbya gossypii genome as a tool for mapping the ancient Saccharomyces cerevisiae genome.</title>
        <authorList>
            <person name="Dietrich F.S."/>
            <person name="Voegeli S."/>
            <person name="Brachat S."/>
            <person name="Lerch A."/>
            <person name="Gates K."/>
            <person name="Steiner S."/>
            <person name="Mohr C."/>
            <person name="Pohlmann R."/>
            <person name="Luedi P."/>
            <person name="Choi S."/>
            <person name="Wing R.A."/>
            <person name="Flavier A."/>
            <person name="Gaffney T.D."/>
            <person name="Philippsen P."/>
        </authorList>
    </citation>
    <scope>NUCLEOTIDE SEQUENCE [LARGE SCALE GENOMIC DNA]</scope>
    <source>
        <strain evidence="16">ATCC 10895 / CBS 109.51 / FGSC 9923 / NRRL Y-1056</strain>
    </source>
</reference>
<evidence type="ECO:0000256" key="11">
    <source>
        <dbReference type="SAM" id="MobiDB-lite"/>
    </source>
</evidence>
<protein>
    <recommendedName>
        <fullName evidence="10">SUN-like protein 1</fullName>
    </recommendedName>
</protein>
<evidence type="ECO:0000259" key="14">
    <source>
        <dbReference type="PROSITE" id="PS51469"/>
    </source>
</evidence>
<keyword evidence="6 12" id="KW-0472">Membrane</keyword>
<proteinExistence type="inferred from homology"/>
<dbReference type="GO" id="GO:0005737">
    <property type="term" value="C:cytoplasm"/>
    <property type="evidence" value="ECO:0000318"/>
    <property type="project" value="GO_Central"/>
</dbReference>
<keyword evidence="3 13" id="KW-0732">Signal</keyword>
<dbReference type="EMBL" id="AE016819">
    <property type="protein sequence ID" value="AAS54045.1"/>
    <property type="molecule type" value="Genomic_DNA"/>
</dbReference>
<dbReference type="GO" id="GO:0016020">
    <property type="term" value="C:membrane"/>
    <property type="evidence" value="ECO:0000318"/>
    <property type="project" value="GO_Central"/>
</dbReference>
<comment type="subcellular location">
    <subcellularLocation>
        <location evidence="1">Endoplasmic reticulum membrane</location>
        <topology evidence="1">Single-pass type I membrane protein</topology>
    </subcellularLocation>
</comment>
<evidence type="ECO:0000256" key="13">
    <source>
        <dbReference type="SAM" id="SignalP"/>
    </source>
</evidence>
<feature type="compositionally biased region" description="Basic and acidic residues" evidence="11">
    <location>
        <begin position="755"/>
        <end position="765"/>
    </location>
</feature>
<accession>Q752A2</accession>
<dbReference type="FunFam" id="2.60.120.260:FF:000099">
    <property type="entry name" value="Uncharacterized protein, isoform C"/>
    <property type="match status" value="1"/>
</dbReference>
<evidence type="ECO:0000256" key="9">
    <source>
        <dbReference type="ARBA" id="ARBA00064635"/>
    </source>
</evidence>
<dbReference type="Proteomes" id="UP000000591">
    <property type="component" value="Chromosome VI"/>
</dbReference>
<evidence type="ECO:0000256" key="1">
    <source>
        <dbReference type="ARBA" id="ARBA00004115"/>
    </source>
</evidence>
<keyword evidence="4" id="KW-0256">Endoplasmic reticulum</keyword>
<dbReference type="AlphaFoldDB" id="Q752A2"/>
<evidence type="ECO:0000256" key="8">
    <source>
        <dbReference type="ARBA" id="ARBA00061226"/>
    </source>
</evidence>
<dbReference type="RefSeq" id="NP_986221.1">
    <property type="nucleotide sequence ID" value="NM_212357.1"/>
</dbReference>
<dbReference type="PROSITE" id="PS51469">
    <property type="entry name" value="SUN"/>
    <property type="match status" value="1"/>
</dbReference>
<comment type="subunit">
    <text evidence="9">Interacts with EMP65.</text>
</comment>
<dbReference type="SUPFAM" id="SSF49785">
    <property type="entry name" value="Galactose-binding domain-like"/>
    <property type="match status" value="1"/>
</dbReference>
<evidence type="ECO:0000313" key="16">
    <source>
        <dbReference type="Proteomes" id="UP000000591"/>
    </source>
</evidence>
<sequence length="765" mass="85755">MRASSICDIVLAVWLLPLSQTVAQVVQRENDWQSIEASRAGMFGNSVQGGCDGVCEPQEGPVTAIMNMWENVDASPIPERPEMTDIDLVPPGKQTGNAFSFTSRGSAEAGVGAPTVWSPQLTGCGDHSRSYSQAVASEPVSAESSQLASQAPEVLEEFSLREADEEGDLHNETEFLPFDEWKRIKLDEEKRASVHSETHTRTRIPVDYNRADALGDEMEIDVGMFTSMEDDEPEGKLYHEKFNYASLDCAASIVKTNSEAQGASSILYENKDKYLLNPCSAVNKFVVIELCQDILVEEIEMANYEFFSSTFQNVRFSVSDRFPVPKNGWKVLGEFTAVNSRDIQKFGIPNPKIWARYLRVEILSHYGNEFYCPISVVRTHGKTMMEEFKLAQSVGNSQESEVLQPAPDRILNSTLHNASFLCTGSHHNNNGGPLSFSSNNVSVELFADDMASQCRAALPPLRFEEFIDGFDDISCGQKHSKSMNFTGTISNSATEESIFKNIMKRLTTLETNATLSILYIEEQSRLLSKSFYSLEKNHAKKFDSLVSIFNETMMHNLETLNVFAKQLKDSSMHLLEEQKLSTDQFTSMTIQRLDMMERDARFQKRMVYLILVAVAALLVYVLLTREAYIDDYMEDDGWYLDSPPLQKAKDKLMRKAARAVSTPTIFKNFQDDIAPMKIRRNPSFSSSSSISDVSQYLIDNDDDSVFLGRPRTYSKLLAADENEIDIDEIMTHSSDNSDVSHGMDRLLDADGTEVSSRESSDGEPK</sequence>